<sequence length="193" mass="21214">MSIEEEADRPVSTERLFQGRPSQSRPNASPKADSPKVDRTTLPSSTLPSPTLPKVDIPYGPPDLANRARVFLSRLTTHTGRPSIRPTTWLGTPPSGLEKEGERVTLDQASTPVRYKNRSSASTFVQLPTSVRLELRSTGLRHPSVWSNVCPVFNPVHGAASVRPEPFRPIFKQCLSALNPSVRSSNSVRPSRL</sequence>
<gene>
    <name evidence="2" type="ORF">LR48_Vigan05g176000</name>
</gene>
<organism evidence="2 3">
    <name type="scientific">Phaseolus angularis</name>
    <name type="common">Azuki bean</name>
    <name type="synonym">Vigna angularis</name>
    <dbReference type="NCBI Taxonomy" id="3914"/>
    <lineage>
        <taxon>Eukaryota</taxon>
        <taxon>Viridiplantae</taxon>
        <taxon>Streptophyta</taxon>
        <taxon>Embryophyta</taxon>
        <taxon>Tracheophyta</taxon>
        <taxon>Spermatophyta</taxon>
        <taxon>Magnoliopsida</taxon>
        <taxon>eudicotyledons</taxon>
        <taxon>Gunneridae</taxon>
        <taxon>Pentapetalae</taxon>
        <taxon>rosids</taxon>
        <taxon>fabids</taxon>
        <taxon>Fabales</taxon>
        <taxon>Fabaceae</taxon>
        <taxon>Papilionoideae</taxon>
        <taxon>50 kb inversion clade</taxon>
        <taxon>NPAAA clade</taxon>
        <taxon>indigoferoid/millettioid clade</taxon>
        <taxon>Phaseoleae</taxon>
        <taxon>Vigna</taxon>
    </lineage>
</organism>
<dbReference type="Proteomes" id="UP000053144">
    <property type="component" value="Chromosome 5"/>
</dbReference>
<protein>
    <submittedName>
        <fullName evidence="2">Uncharacterized protein</fullName>
    </submittedName>
</protein>
<accession>A0A0L9UMM4</accession>
<evidence type="ECO:0000313" key="2">
    <source>
        <dbReference type="EMBL" id="KOM44155.1"/>
    </source>
</evidence>
<name>A0A0L9UMM4_PHAAN</name>
<dbReference type="AlphaFoldDB" id="A0A0L9UMM4"/>
<dbReference type="Gramene" id="KOM44155">
    <property type="protein sequence ID" value="KOM44155"/>
    <property type="gene ID" value="LR48_Vigan05g176000"/>
</dbReference>
<feature type="compositionally biased region" description="Low complexity" evidence="1">
    <location>
        <begin position="40"/>
        <end position="53"/>
    </location>
</feature>
<reference evidence="3" key="1">
    <citation type="journal article" date="2015" name="Proc. Natl. Acad. Sci. U.S.A.">
        <title>Genome sequencing of adzuki bean (Vigna angularis) provides insight into high starch and low fat accumulation and domestication.</title>
        <authorList>
            <person name="Yang K."/>
            <person name="Tian Z."/>
            <person name="Chen C."/>
            <person name="Luo L."/>
            <person name="Zhao B."/>
            <person name="Wang Z."/>
            <person name="Yu L."/>
            <person name="Li Y."/>
            <person name="Sun Y."/>
            <person name="Li W."/>
            <person name="Chen Y."/>
            <person name="Li Y."/>
            <person name="Zhang Y."/>
            <person name="Ai D."/>
            <person name="Zhao J."/>
            <person name="Shang C."/>
            <person name="Ma Y."/>
            <person name="Wu B."/>
            <person name="Wang M."/>
            <person name="Gao L."/>
            <person name="Sun D."/>
            <person name="Zhang P."/>
            <person name="Guo F."/>
            <person name="Wang W."/>
            <person name="Li Y."/>
            <person name="Wang J."/>
            <person name="Varshney R.K."/>
            <person name="Wang J."/>
            <person name="Ling H.Q."/>
            <person name="Wan P."/>
        </authorList>
    </citation>
    <scope>NUCLEOTIDE SEQUENCE</scope>
    <source>
        <strain evidence="3">cv. Jingnong 6</strain>
    </source>
</reference>
<evidence type="ECO:0000313" key="3">
    <source>
        <dbReference type="Proteomes" id="UP000053144"/>
    </source>
</evidence>
<feature type="region of interest" description="Disordered" evidence="1">
    <location>
        <begin position="1"/>
        <end position="60"/>
    </location>
</feature>
<dbReference type="EMBL" id="CM003375">
    <property type="protein sequence ID" value="KOM44155.1"/>
    <property type="molecule type" value="Genomic_DNA"/>
</dbReference>
<proteinExistence type="predicted"/>
<evidence type="ECO:0000256" key="1">
    <source>
        <dbReference type="SAM" id="MobiDB-lite"/>
    </source>
</evidence>